<protein>
    <recommendedName>
        <fullName evidence="1">CTLH domain-containing protein</fullName>
    </recommendedName>
</protein>
<proteinExistence type="predicted"/>
<dbReference type="PROSITE" id="PS50897">
    <property type="entry name" value="CTLH"/>
    <property type="match status" value="1"/>
</dbReference>
<dbReference type="STRING" id="81985.R0GQX8"/>
<feature type="domain" description="CTLH" evidence="1">
    <location>
        <begin position="177"/>
        <end position="230"/>
    </location>
</feature>
<dbReference type="SMART" id="SM00667">
    <property type="entry name" value="LisH"/>
    <property type="match status" value="1"/>
</dbReference>
<sequence>MSSRLDTVPYSPFTGLETTLPPYSEKQVAVGPNSSFLGSANELGTAITLCKITKERNHKTSRTAFAEIHHSPVSSEFSWSTLGEHFPGKIQSFFVSKTGIQMAEIEDGEMVDIEGDEEPPKLTITSGDWEGHLRTVKLRKEDVNRLVMNLFVVEGYAEAVEKFQKESGTKPEADSASITGRLAVVKAIQSEDIDNAVEKLKDLNPEILKTNFHLNQQRLIEIIRSGNIDEALAFSQKELTPIGEQNRVFLGELEKTLTLLGFEDPTTCPLRELLTSSQWMKTAAEVDAAIITSQTGEKYGKLQHLVKMLNWTQNQLDEKLEYPRMTVLPNGQVTNPSE</sequence>
<organism evidence="2 3">
    <name type="scientific">Capsella rubella</name>
    <dbReference type="NCBI Taxonomy" id="81985"/>
    <lineage>
        <taxon>Eukaryota</taxon>
        <taxon>Viridiplantae</taxon>
        <taxon>Streptophyta</taxon>
        <taxon>Embryophyta</taxon>
        <taxon>Tracheophyta</taxon>
        <taxon>Spermatophyta</taxon>
        <taxon>Magnoliopsida</taxon>
        <taxon>eudicotyledons</taxon>
        <taxon>Gunneridae</taxon>
        <taxon>Pentapetalae</taxon>
        <taxon>rosids</taxon>
        <taxon>malvids</taxon>
        <taxon>Brassicales</taxon>
        <taxon>Brassicaceae</taxon>
        <taxon>Camelineae</taxon>
        <taxon>Capsella</taxon>
    </lineage>
</organism>
<dbReference type="Proteomes" id="UP000029121">
    <property type="component" value="Unassembled WGS sequence"/>
</dbReference>
<dbReference type="PROSITE" id="PS50896">
    <property type="entry name" value="LISH"/>
    <property type="match status" value="1"/>
</dbReference>
<keyword evidence="3" id="KW-1185">Reference proteome</keyword>
<dbReference type="PANTHER" id="PTHR12864">
    <property type="entry name" value="RAN BINDING PROTEIN 9-RELATED"/>
    <property type="match status" value="1"/>
</dbReference>
<dbReference type="EMBL" id="KB870805">
    <property type="protein sequence ID" value="EOA38186.1"/>
    <property type="molecule type" value="Genomic_DNA"/>
</dbReference>
<dbReference type="InterPro" id="IPR006595">
    <property type="entry name" value="CTLH_C"/>
</dbReference>
<dbReference type="SMART" id="SM00668">
    <property type="entry name" value="CTLH"/>
    <property type="match status" value="1"/>
</dbReference>
<dbReference type="InterPro" id="IPR050618">
    <property type="entry name" value="Ubq-SigPath_Reg"/>
</dbReference>
<evidence type="ECO:0000259" key="1">
    <source>
        <dbReference type="PROSITE" id="PS50897"/>
    </source>
</evidence>
<dbReference type="InterPro" id="IPR024964">
    <property type="entry name" value="CTLH/CRA"/>
</dbReference>
<dbReference type="AlphaFoldDB" id="R0GQX8"/>
<accession>R0GQX8</accession>
<evidence type="ECO:0000313" key="2">
    <source>
        <dbReference type="EMBL" id="EOA38186.1"/>
    </source>
</evidence>
<name>R0GQX8_9BRAS</name>
<dbReference type="SMART" id="SM00757">
    <property type="entry name" value="CRA"/>
    <property type="match status" value="1"/>
</dbReference>
<evidence type="ECO:0000313" key="3">
    <source>
        <dbReference type="Proteomes" id="UP000029121"/>
    </source>
</evidence>
<dbReference type="eggNOG" id="KOG2659">
    <property type="taxonomic scope" value="Eukaryota"/>
</dbReference>
<dbReference type="InterPro" id="IPR006594">
    <property type="entry name" value="LisH"/>
</dbReference>
<gene>
    <name evidence="2" type="ORF">CARUB_v10009663mg</name>
</gene>
<dbReference type="Pfam" id="PF08513">
    <property type="entry name" value="LisH"/>
    <property type="match status" value="1"/>
</dbReference>
<reference evidence="3" key="1">
    <citation type="journal article" date="2013" name="Nat. Genet.">
        <title>The Capsella rubella genome and the genomic consequences of rapid mating system evolution.</title>
        <authorList>
            <person name="Slotte T."/>
            <person name="Hazzouri K.M."/>
            <person name="Agren J.A."/>
            <person name="Koenig D."/>
            <person name="Maumus F."/>
            <person name="Guo Y.L."/>
            <person name="Steige K."/>
            <person name="Platts A.E."/>
            <person name="Escobar J.S."/>
            <person name="Newman L.K."/>
            <person name="Wang W."/>
            <person name="Mandakova T."/>
            <person name="Vello E."/>
            <person name="Smith L.M."/>
            <person name="Henz S.R."/>
            <person name="Steffen J."/>
            <person name="Takuno S."/>
            <person name="Brandvain Y."/>
            <person name="Coop G."/>
            <person name="Andolfatto P."/>
            <person name="Hu T.T."/>
            <person name="Blanchette M."/>
            <person name="Clark R.M."/>
            <person name="Quesneville H."/>
            <person name="Nordborg M."/>
            <person name="Gaut B.S."/>
            <person name="Lysak M.A."/>
            <person name="Jenkins J."/>
            <person name="Grimwood J."/>
            <person name="Chapman J."/>
            <person name="Prochnik S."/>
            <person name="Shu S."/>
            <person name="Rokhsar D."/>
            <person name="Schmutz J."/>
            <person name="Weigel D."/>
            <person name="Wright S.I."/>
        </authorList>
    </citation>
    <scope>NUCLEOTIDE SEQUENCE [LARGE SCALE GENOMIC DNA]</scope>
    <source>
        <strain evidence="3">cv. Monte Gargano</strain>
    </source>
</reference>
<dbReference type="Pfam" id="PF10607">
    <property type="entry name" value="CTLH"/>
    <property type="match status" value="1"/>
</dbReference>
<dbReference type="InterPro" id="IPR013144">
    <property type="entry name" value="CRA_dom"/>
</dbReference>